<feature type="transmembrane region" description="Helical" evidence="6">
    <location>
        <begin position="154"/>
        <end position="173"/>
    </location>
</feature>
<comment type="similarity">
    <text evidence="2 6">Belongs to the GDT1 family.</text>
</comment>
<evidence type="ECO:0000256" key="1">
    <source>
        <dbReference type="ARBA" id="ARBA00004141"/>
    </source>
</evidence>
<protein>
    <recommendedName>
        <fullName evidence="6">GDT1 family protein</fullName>
    </recommendedName>
</protein>
<accession>A0A7S6RGK4</accession>
<dbReference type="KEGG" id="aee:IM676_09550"/>
<dbReference type="Pfam" id="PF01169">
    <property type="entry name" value="GDT1"/>
    <property type="match status" value="2"/>
</dbReference>
<evidence type="ECO:0000256" key="5">
    <source>
        <dbReference type="ARBA" id="ARBA00023136"/>
    </source>
</evidence>
<evidence type="ECO:0000256" key="4">
    <source>
        <dbReference type="ARBA" id="ARBA00022989"/>
    </source>
</evidence>
<evidence type="ECO:0000256" key="2">
    <source>
        <dbReference type="ARBA" id="ARBA00009190"/>
    </source>
</evidence>
<evidence type="ECO:0000313" key="7">
    <source>
        <dbReference type="EMBL" id="QOV24440.1"/>
    </source>
</evidence>
<dbReference type="InterPro" id="IPR001727">
    <property type="entry name" value="GDT1-like"/>
</dbReference>
<dbReference type="AlphaFoldDB" id="A0A7S6RGK4"/>
<feature type="transmembrane region" description="Helical" evidence="6">
    <location>
        <begin position="6"/>
        <end position="29"/>
    </location>
</feature>
<comment type="caution">
    <text evidence="6">Lacks conserved residue(s) required for the propagation of feature annotation.</text>
</comment>
<gene>
    <name evidence="7" type="ORF">IM676_09550</name>
</gene>
<keyword evidence="5 6" id="KW-0472">Membrane</keyword>
<dbReference type="GO" id="GO:0016020">
    <property type="term" value="C:membrane"/>
    <property type="evidence" value="ECO:0007669"/>
    <property type="project" value="UniProtKB-SubCell"/>
</dbReference>
<keyword evidence="8" id="KW-1185">Reference proteome</keyword>
<dbReference type="EMBL" id="CP063311">
    <property type="protein sequence ID" value="QOV24440.1"/>
    <property type="molecule type" value="Genomic_DNA"/>
</dbReference>
<comment type="subcellular location">
    <subcellularLocation>
        <location evidence="1 6">Membrane</location>
        <topology evidence="1 6">Multi-pass membrane protein</topology>
    </subcellularLocation>
</comment>
<reference evidence="8" key="1">
    <citation type="submission" date="2020-10" db="EMBL/GenBank/DDBJ databases">
        <title>Genome-based taxonomic classification of the species Anabaenopsis elenkinii.</title>
        <authorList>
            <person name="Delbaje E."/>
            <person name="Andreote A.P.D."/>
            <person name="Pellegrinetti T.A."/>
            <person name="Cruz R.B."/>
            <person name="Branco L.H.Z."/>
            <person name="Fiore M.F."/>
        </authorList>
    </citation>
    <scope>NUCLEOTIDE SEQUENCE [LARGE SCALE GENOMIC DNA]</scope>
    <source>
        <strain evidence="8">CCIBt3563</strain>
    </source>
</reference>
<organism evidence="7 8">
    <name type="scientific">Anabaenopsis elenkinii CCIBt3563</name>
    <dbReference type="NCBI Taxonomy" id="2779889"/>
    <lineage>
        <taxon>Bacteria</taxon>
        <taxon>Bacillati</taxon>
        <taxon>Cyanobacteriota</taxon>
        <taxon>Cyanophyceae</taxon>
        <taxon>Nostocales</taxon>
        <taxon>Nodulariaceae</taxon>
        <taxon>Anabaenopsis</taxon>
    </lineage>
</organism>
<feature type="transmembrane region" description="Helical" evidence="6">
    <location>
        <begin position="185"/>
        <end position="202"/>
    </location>
</feature>
<dbReference type="PANTHER" id="PTHR12608:SF1">
    <property type="entry name" value="TRANSMEMBRANE PROTEIN 165"/>
    <property type="match status" value="1"/>
</dbReference>
<dbReference type="Proteomes" id="UP000593846">
    <property type="component" value="Chromosome"/>
</dbReference>
<feature type="transmembrane region" description="Helical" evidence="6">
    <location>
        <begin position="36"/>
        <end position="59"/>
    </location>
</feature>
<proteinExistence type="inferred from homology"/>
<dbReference type="PANTHER" id="PTHR12608">
    <property type="entry name" value="TRANSMEMBRANE PROTEIN HTP-1 RELATED"/>
    <property type="match status" value="1"/>
</dbReference>
<keyword evidence="3 6" id="KW-0812">Transmembrane</keyword>
<name>A0A7S6RGK4_9CYAN</name>
<evidence type="ECO:0000313" key="8">
    <source>
        <dbReference type="Proteomes" id="UP000593846"/>
    </source>
</evidence>
<evidence type="ECO:0000256" key="6">
    <source>
        <dbReference type="RuleBase" id="RU365102"/>
    </source>
</evidence>
<dbReference type="RefSeq" id="WP_200989960.1">
    <property type="nucleotide sequence ID" value="NZ_CP063311.1"/>
</dbReference>
<sequence>MLTAFTAGLLLITVSELGDKTFFIGVILAMRYSRKLVFIGVGGALAAMTILSVIFGRVVSFLPEIYLKYGEIVLFLGFGIKLLYEASKMPESGSEIEVINEAKEAVYKADLQRKSKSPLAIFIEAFTLTFIAEWGDRTQIATIALAARYNPVGVAAGAVLGHIICTAIAVIGGKLIAGRISERQLSFIGGCLFLIFGILAAIQGL</sequence>
<dbReference type="GO" id="GO:0046873">
    <property type="term" value="F:metal ion transmembrane transporter activity"/>
    <property type="evidence" value="ECO:0007669"/>
    <property type="project" value="InterPro"/>
</dbReference>
<keyword evidence="4 6" id="KW-1133">Transmembrane helix</keyword>
<evidence type="ECO:0000256" key="3">
    <source>
        <dbReference type="ARBA" id="ARBA00022692"/>
    </source>
</evidence>